<dbReference type="Proteomes" id="UP000054632">
    <property type="component" value="Unassembled WGS sequence"/>
</dbReference>
<dbReference type="AlphaFoldDB" id="A0A0V1EGG3"/>
<dbReference type="EMBL" id="JYDR01000040">
    <property type="protein sequence ID" value="KRY72873.1"/>
    <property type="molecule type" value="Genomic_DNA"/>
</dbReference>
<organism evidence="1 2">
    <name type="scientific">Trichinella pseudospiralis</name>
    <name type="common">Parasitic roundworm</name>
    <dbReference type="NCBI Taxonomy" id="6337"/>
    <lineage>
        <taxon>Eukaryota</taxon>
        <taxon>Metazoa</taxon>
        <taxon>Ecdysozoa</taxon>
        <taxon>Nematoda</taxon>
        <taxon>Enoplea</taxon>
        <taxon>Dorylaimia</taxon>
        <taxon>Trichinellida</taxon>
        <taxon>Trichinellidae</taxon>
        <taxon>Trichinella</taxon>
    </lineage>
</organism>
<reference evidence="1 2" key="1">
    <citation type="submission" date="2015-01" db="EMBL/GenBank/DDBJ databases">
        <title>Evolution of Trichinella species and genotypes.</title>
        <authorList>
            <person name="Korhonen P.K."/>
            <person name="Edoardo P."/>
            <person name="Giuseppe L.R."/>
            <person name="Gasser R.B."/>
        </authorList>
    </citation>
    <scope>NUCLEOTIDE SEQUENCE [LARGE SCALE GENOMIC DNA]</scope>
    <source>
        <strain evidence="1">ISS13</strain>
    </source>
</reference>
<protein>
    <submittedName>
        <fullName evidence="1">Uncharacterized protein</fullName>
    </submittedName>
</protein>
<proteinExistence type="predicted"/>
<gene>
    <name evidence="1" type="ORF">T4A_4564</name>
</gene>
<name>A0A0V1EGG3_TRIPS</name>
<comment type="caution">
    <text evidence="1">The sequence shown here is derived from an EMBL/GenBank/DDBJ whole genome shotgun (WGS) entry which is preliminary data.</text>
</comment>
<evidence type="ECO:0000313" key="2">
    <source>
        <dbReference type="Proteomes" id="UP000054632"/>
    </source>
</evidence>
<accession>A0A0V1EGG3</accession>
<sequence>MQSSAHTKQPAVEYKQADVSIANCHEIIPLFIGFLNCDRRICKINFPFEHVFNSALAEQIKPTIIGNQAHNANNKIELSEAILHLIRRRRITFAKSAKRKDVEKNDQVPDEQIFAELLICVNKIECVEKLHMQYLHVSVHRYSE</sequence>
<evidence type="ECO:0000313" key="1">
    <source>
        <dbReference type="EMBL" id="KRY72873.1"/>
    </source>
</evidence>